<dbReference type="GO" id="GO:0003723">
    <property type="term" value="F:RNA binding"/>
    <property type="evidence" value="ECO:0007669"/>
    <property type="project" value="InterPro"/>
</dbReference>
<protein>
    <submittedName>
        <fullName evidence="4">23S rRNA (Guanosine2251-2'-O)-methyltransferase</fullName>
    </submittedName>
</protein>
<keyword evidence="1 4" id="KW-0489">Methyltransferase</keyword>
<evidence type="ECO:0000313" key="4">
    <source>
        <dbReference type="EMBL" id="SFV34826.1"/>
    </source>
</evidence>
<dbReference type="PANTHER" id="PTHR46429">
    <property type="entry name" value="23S RRNA (GUANOSINE-2'-O-)-METHYLTRANSFERASE RLMB"/>
    <property type="match status" value="1"/>
</dbReference>
<dbReference type="SUPFAM" id="SSF55315">
    <property type="entry name" value="L30e-like"/>
    <property type="match status" value="1"/>
</dbReference>
<dbReference type="EMBL" id="FPCJ01000001">
    <property type="protein sequence ID" value="SFV34826.1"/>
    <property type="molecule type" value="Genomic_DNA"/>
</dbReference>
<dbReference type="RefSeq" id="WP_177224203.1">
    <property type="nucleotide sequence ID" value="NZ_FPCJ01000001.1"/>
</dbReference>
<proteinExistence type="predicted"/>
<evidence type="ECO:0000256" key="2">
    <source>
        <dbReference type="ARBA" id="ARBA00022679"/>
    </source>
</evidence>
<accession>A0A1I7NJU7</accession>
<dbReference type="CDD" id="cd18103">
    <property type="entry name" value="SpoU-like_RlmB"/>
    <property type="match status" value="1"/>
</dbReference>
<dbReference type="Pfam" id="PF00588">
    <property type="entry name" value="SpoU_methylase"/>
    <property type="match status" value="1"/>
</dbReference>
<dbReference type="InterPro" id="IPR029026">
    <property type="entry name" value="tRNA_m1G_MTases_N"/>
</dbReference>
<dbReference type="AlphaFoldDB" id="A0A1I7NJU7"/>
<dbReference type="SMART" id="SM00967">
    <property type="entry name" value="SpoU_sub_bind"/>
    <property type="match status" value="1"/>
</dbReference>
<evidence type="ECO:0000259" key="3">
    <source>
        <dbReference type="SMART" id="SM00967"/>
    </source>
</evidence>
<feature type="domain" description="RNA 2-O ribose methyltransferase substrate binding" evidence="3">
    <location>
        <begin position="5"/>
        <end position="79"/>
    </location>
</feature>
<dbReference type="GO" id="GO:0005829">
    <property type="term" value="C:cytosol"/>
    <property type="evidence" value="ECO:0007669"/>
    <property type="project" value="TreeGrafter"/>
</dbReference>
<dbReference type="NCBIfam" id="TIGR00186">
    <property type="entry name" value="rRNA_methyl_3"/>
    <property type="match status" value="1"/>
</dbReference>
<dbReference type="Gene3D" id="3.40.1280.10">
    <property type="match status" value="1"/>
</dbReference>
<dbReference type="Pfam" id="PF08032">
    <property type="entry name" value="SpoU_sub_bind"/>
    <property type="match status" value="1"/>
</dbReference>
<dbReference type="SUPFAM" id="SSF75217">
    <property type="entry name" value="alpha/beta knot"/>
    <property type="match status" value="1"/>
</dbReference>
<gene>
    <name evidence="4" type="ORF">SAMN05660895_2097</name>
</gene>
<dbReference type="GO" id="GO:0008173">
    <property type="term" value="F:RNA methyltransferase activity"/>
    <property type="evidence" value="ECO:0007669"/>
    <property type="project" value="InterPro"/>
</dbReference>
<dbReference type="InterPro" id="IPR029028">
    <property type="entry name" value="Alpha/beta_knot_MTases"/>
</dbReference>
<dbReference type="Gene3D" id="3.30.1330.30">
    <property type="match status" value="1"/>
</dbReference>
<dbReference type="GO" id="GO:0006396">
    <property type="term" value="P:RNA processing"/>
    <property type="evidence" value="ECO:0007669"/>
    <property type="project" value="InterPro"/>
</dbReference>
<organism evidence="4 5">
    <name type="scientific">Thermoflavifilum thermophilum</name>
    <dbReference type="NCBI Taxonomy" id="1393122"/>
    <lineage>
        <taxon>Bacteria</taxon>
        <taxon>Pseudomonadati</taxon>
        <taxon>Bacteroidota</taxon>
        <taxon>Chitinophagia</taxon>
        <taxon>Chitinophagales</taxon>
        <taxon>Chitinophagaceae</taxon>
        <taxon>Thermoflavifilum</taxon>
    </lineage>
</organism>
<dbReference type="Proteomes" id="UP000199537">
    <property type="component" value="Unassembled WGS sequence"/>
</dbReference>
<dbReference type="GO" id="GO:0032259">
    <property type="term" value="P:methylation"/>
    <property type="evidence" value="ECO:0007669"/>
    <property type="project" value="UniProtKB-KW"/>
</dbReference>
<reference evidence="5" key="1">
    <citation type="submission" date="2016-10" db="EMBL/GenBank/DDBJ databases">
        <authorList>
            <person name="Varghese N."/>
            <person name="Submissions S."/>
        </authorList>
    </citation>
    <scope>NUCLEOTIDE SEQUENCE [LARGE SCALE GENOMIC DNA]</scope>
    <source>
        <strain evidence="5">DSM 14807</strain>
    </source>
</reference>
<dbReference type="InterPro" id="IPR004441">
    <property type="entry name" value="rRNA_MeTrfase_TrmH"/>
</dbReference>
<keyword evidence="5" id="KW-1185">Reference proteome</keyword>
<sequence>MAEQLIIGRHPVVEALRAGRPLQTIYLQRKAGGELIREILQLARQQQVPVKQVPAEKLQKFSRGHHQGCIAIASAVAYYDLQDVINHIVEAGQTPLLVMALGITDVRNLGAIARSAFCLGAQALILPEKDTAPINELAIKTAAGALHHLMVARVSGWKQAYEVLKLNGIHIVATGVHNGVLPDRIDWNQPIALVLGSEDSGLPKPCMEQADAVVTIPIHPDFDSLNVSVAAGILLYQAAMQRQTFHQ</sequence>
<name>A0A1I7NJU7_9BACT</name>
<dbReference type="STRING" id="1393122.SAMN05660895_2097"/>
<dbReference type="PANTHER" id="PTHR46429:SF1">
    <property type="entry name" value="23S RRNA (GUANOSINE-2'-O-)-METHYLTRANSFERASE RLMB"/>
    <property type="match status" value="1"/>
</dbReference>
<evidence type="ECO:0000256" key="1">
    <source>
        <dbReference type="ARBA" id="ARBA00022603"/>
    </source>
</evidence>
<keyword evidence="2 4" id="KW-0808">Transferase</keyword>
<dbReference type="InterPro" id="IPR029064">
    <property type="entry name" value="Ribosomal_eL30-like_sf"/>
</dbReference>
<dbReference type="InterPro" id="IPR001537">
    <property type="entry name" value="SpoU_MeTrfase"/>
</dbReference>
<dbReference type="InterPro" id="IPR013123">
    <property type="entry name" value="SpoU_subst-bd"/>
</dbReference>
<evidence type="ECO:0000313" key="5">
    <source>
        <dbReference type="Proteomes" id="UP000199537"/>
    </source>
</evidence>